<feature type="domain" description="PDZ GRASP-type" evidence="11">
    <location>
        <begin position="111"/>
        <end position="199"/>
    </location>
</feature>
<evidence type="ECO:0000256" key="6">
    <source>
        <dbReference type="ARBA" id="ARBA00023034"/>
    </source>
</evidence>
<feature type="compositionally biased region" description="Basic and acidic residues" evidence="10">
    <location>
        <begin position="237"/>
        <end position="265"/>
    </location>
</feature>
<evidence type="ECO:0000256" key="2">
    <source>
        <dbReference type="ARBA" id="ARBA00007144"/>
    </source>
</evidence>
<organism evidence="12 13">
    <name type="scientific">Strongyloides venezuelensis</name>
    <name type="common">Threadworm</name>
    <dbReference type="NCBI Taxonomy" id="75913"/>
    <lineage>
        <taxon>Eukaryota</taxon>
        <taxon>Metazoa</taxon>
        <taxon>Ecdysozoa</taxon>
        <taxon>Nematoda</taxon>
        <taxon>Chromadorea</taxon>
        <taxon>Rhabditida</taxon>
        <taxon>Tylenchina</taxon>
        <taxon>Panagrolaimomorpha</taxon>
        <taxon>Strongyloidoidea</taxon>
        <taxon>Strongyloididae</taxon>
        <taxon>Strongyloides</taxon>
    </lineage>
</organism>
<evidence type="ECO:0000256" key="4">
    <source>
        <dbReference type="ARBA" id="ARBA00022707"/>
    </source>
</evidence>
<protein>
    <submittedName>
        <fullName evidence="13">Golgi reassembly-stacking protein 2 (inferred by orthology to a human protein)</fullName>
    </submittedName>
</protein>
<feature type="compositionally biased region" description="Polar residues" evidence="10">
    <location>
        <begin position="351"/>
        <end position="361"/>
    </location>
</feature>
<evidence type="ECO:0000256" key="3">
    <source>
        <dbReference type="ARBA" id="ARBA00022553"/>
    </source>
</evidence>
<dbReference type="FunFam" id="2.30.42.10:FF:000026">
    <property type="entry name" value="Golgi reassembly stacking protein 2"/>
    <property type="match status" value="1"/>
</dbReference>
<evidence type="ECO:0000256" key="9">
    <source>
        <dbReference type="PIRSR" id="PIRSR607583-1"/>
    </source>
</evidence>
<comment type="subcellular location">
    <subcellularLocation>
        <location evidence="1">Golgi apparatus membrane</location>
    </subcellularLocation>
</comment>
<keyword evidence="4" id="KW-0519">Myristate</keyword>
<dbReference type="InterPro" id="IPR024958">
    <property type="entry name" value="GRASP_PDZ"/>
</dbReference>
<evidence type="ECO:0000256" key="8">
    <source>
        <dbReference type="ARBA" id="ARBA00023288"/>
    </source>
</evidence>
<dbReference type="PANTHER" id="PTHR12893:SF0">
    <property type="entry name" value="GRASP65"/>
    <property type="match status" value="1"/>
</dbReference>
<dbReference type="Proteomes" id="UP000035680">
    <property type="component" value="Unassembled WGS sequence"/>
</dbReference>
<name>A0A0K0G150_STRVS</name>
<evidence type="ECO:0000256" key="1">
    <source>
        <dbReference type="ARBA" id="ARBA00004394"/>
    </source>
</evidence>
<keyword evidence="3" id="KW-0597">Phosphoprotein</keyword>
<feature type="compositionally biased region" description="Polar residues" evidence="10">
    <location>
        <begin position="430"/>
        <end position="449"/>
    </location>
</feature>
<keyword evidence="7" id="KW-0472">Membrane</keyword>
<evidence type="ECO:0000256" key="7">
    <source>
        <dbReference type="ARBA" id="ARBA00023136"/>
    </source>
</evidence>
<keyword evidence="9" id="KW-0479">Metal-binding</keyword>
<feature type="binding site" evidence="9">
    <location>
        <position position="103"/>
    </location>
    <ligand>
        <name>Zn(2+)</name>
        <dbReference type="ChEBI" id="CHEBI:29105"/>
    </ligand>
</feature>
<feature type="region of interest" description="Disordered" evidence="10">
    <location>
        <begin position="426"/>
        <end position="455"/>
    </location>
</feature>
<dbReference type="Gene3D" id="2.30.42.10">
    <property type="match status" value="2"/>
</dbReference>
<dbReference type="GO" id="GO:0000139">
    <property type="term" value="C:Golgi membrane"/>
    <property type="evidence" value="ECO:0007669"/>
    <property type="project" value="UniProtKB-SubCell"/>
</dbReference>
<dbReference type="STRING" id="75913.A0A0K0G150"/>
<keyword evidence="9" id="KW-0862">Zinc</keyword>
<sequence length="587" mass="64781">MGNSESNFIPGGGSEGYHVLRVQPNSPGEAAGLEPFFDFIVAIGNTRLDKDNDTLKRVLEEHIERPLELTVYNSKTQTVRQTQITPSNVWGGQGKLGVSIRFCSFEGANENVWHVISVKPNSPALQAGLISDTDYILGAESVLNQADDLIALVQANEGKPVKLYVYNVEHDNVREVTLTPNSNWGGEGCLGCDIGFGYLHRIPTYYDRSKPISTGGVVEMPADNTPNTAEYFKKDRETNNQHDHSECGGHGHSHDNHSHSHDGHSHNFSVPESKPIDEQPVSIFPSIPPPKPIPQTFEPPTNVPINPYQNTYGAPPTFPTATVHPTPIVGVTQDEKSQPLPEIENLNINERNVPNFNNKVETSNEESTQEPRLDLQHGQNISHVTPVQQCETPSYPLASVQPMPQQRQEAHVTPKQQNIPLVAPLPREGSNFNQHSYHQSQDGPQNNYFMPSPPSEGGPYYPPNVSAVPPMPVSNSPYNFQHSQPPSVSSASNPYQTPTQYYNNQSTCYQNPYYPPTTNYGQTAPPLVPPMFADQHMGITTPPINNGMNYNIGYTQPQINFPMPPLSSMGINELVPPPVNMQSEEKS</sequence>
<dbReference type="GO" id="GO:0007030">
    <property type="term" value="P:Golgi organization"/>
    <property type="evidence" value="ECO:0007669"/>
    <property type="project" value="TreeGrafter"/>
</dbReference>
<keyword evidence="12" id="KW-1185">Reference proteome</keyword>
<feature type="domain" description="PDZ GRASP-type" evidence="11">
    <location>
        <begin position="15"/>
        <end position="105"/>
    </location>
</feature>
<keyword evidence="8" id="KW-0449">Lipoprotein</keyword>
<feature type="binding site" evidence="9">
    <location>
        <position position="18"/>
    </location>
    <ligand>
        <name>Zn(2+)</name>
        <dbReference type="ChEBI" id="CHEBI:29105"/>
    </ligand>
</feature>
<dbReference type="InterPro" id="IPR007583">
    <property type="entry name" value="GRASP55_65"/>
</dbReference>
<comment type="similarity">
    <text evidence="2">Belongs to the GORASP family.</text>
</comment>
<dbReference type="GO" id="GO:0046872">
    <property type="term" value="F:metal ion binding"/>
    <property type="evidence" value="ECO:0007669"/>
    <property type="project" value="UniProtKB-KW"/>
</dbReference>
<dbReference type="WBParaSite" id="SVE_1843700.1">
    <property type="protein sequence ID" value="SVE_1843700.1"/>
    <property type="gene ID" value="SVE_1843700"/>
</dbReference>
<reference evidence="12" key="1">
    <citation type="submission" date="2014-07" db="EMBL/GenBank/DDBJ databases">
        <authorList>
            <person name="Martin A.A"/>
            <person name="De Silva N."/>
        </authorList>
    </citation>
    <scope>NUCLEOTIDE SEQUENCE</scope>
</reference>
<evidence type="ECO:0000256" key="10">
    <source>
        <dbReference type="SAM" id="MobiDB-lite"/>
    </source>
</evidence>
<dbReference type="Pfam" id="PF04495">
    <property type="entry name" value="GRASP55_65"/>
    <property type="match status" value="1"/>
</dbReference>
<feature type="region of interest" description="Disordered" evidence="10">
    <location>
        <begin position="351"/>
        <end position="372"/>
    </location>
</feature>
<dbReference type="PANTHER" id="PTHR12893">
    <property type="entry name" value="GOLGI REASSEMBLY STACKING PROTEIN GRASP"/>
    <property type="match status" value="1"/>
</dbReference>
<dbReference type="AlphaFoldDB" id="A0A0K0G150"/>
<evidence type="ECO:0000259" key="11">
    <source>
        <dbReference type="PROSITE" id="PS51865"/>
    </source>
</evidence>
<keyword evidence="5" id="KW-0677">Repeat</keyword>
<proteinExistence type="inferred from homology"/>
<feature type="region of interest" description="Disordered" evidence="10">
    <location>
        <begin position="394"/>
        <end position="414"/>
    </location>
</feature>
<evidence type="ECO:0000313" key="12">
    <source>
        <dbReference type="Proteomes" id="UP000035680"/>
    </source>
</evidence>
<dbReference type="SUPFAM" id="SSF50156">
    <property type="entry name" value="PDZ domain-like"/>
    <property type="match status" value="2"/>
</dbReference>
<dbReference type="InterPro" id="IPR036034">
    <property type="entry name" value="PDZ_sf"/>
</dbReference>
<reference evidence="13" key="2">
    <citation type="submission" date="2015-08" db="UniProtKB">
        <authorList>
            <consortium name="WormBaseParasite"/>
        </authorList>
    </citation>
    <scope>IDENTIFICATION</scope>
</reference>
<evidence type="ECO:0000256" key="5">
    <source>
        <dbReference type="ARBA" id="ARBA00022737"/>
    </source>
</evidence>
<feature type="region of interest" description="Disordered" evidence="10">
    <location>
        <begin position="237"/>
        <end position="279"/>
    </location>
</feature>
<keyword evidence="6" id="KW-0333">Golgi apparatus</keyword>
<evidence type="ECO:0000313" key="13">
    <source>
        <dbReference type="WBParaSite" id="SVE_1843700.1"/>
    </source>
</evidence>
<accession>A0A0K0G150</accession>
<dbReference type="FunFam" id="2.30.42.10:FF:000056">
    <property type="entry name" value="Golgi reassembly-stacking protein 2 isoform 1"/>
    <property type="match status" value="1"/>
</dbReference>
<dbReference type="PROSITE" id="PS51865">
    <property type="entry name" value="PDZ_GRASP"/>
    <property type="match status" value="2"/>
</dbReference>